<dbReference type="Proteomes" id="UP000037953">
    <property type="component" value="Unassembled WGS sequence"/>
</dbReference>
<organism evidence="2 3">
    <name type="scientific">Chryseobacterium indologenes</name>
    <name type="common">Flavobacterium indologenes</name>
    <dbReference type="NCBI Taxonomy" id="253"/>
    <lineage>
        <taxon>Bacteria</taxon>
        <taxon>Pseudomonadati</taxon>
        <taxon>Bacteroidota</taxon>
        <taxon>Flavobacteriia</taxon>
        <taxon>Flavobacteriales</taxon>
        <taxon>Weeksellaceae</taxon>
        <taxon>Chryseobacterium group</taxon>
        <taxon>Chryseobacterium</taxon>
    </lineage>
</organism>
<sequence length="530" mass="61357">MEAFRNIGLRSFLLSFAVFFSVCLLYYISSVLKTDGHYVYLLDDAYIHLAMAKNFAVYEVWGMTRYQFSSTSSSPLFTYMLSVLIKVFGNNDQIPLYFNVIFSIGLLYILSIYYADILNDVKRTVLAVLFTVFFIVLPLHLLSGMEHVFQVFLFVINIFCFYRRGQSRAAEYGFYLSLLLMGLVRFESMFYFVILAVMFAVVRKWKEAALVLVLGFIPIAAFCIFNERQDGYFFPNSVVVKGTKLSFDSNIIEQLKVILLDNFLLNISFYKVGVFPVLLCLVFIYRDFRTKTFKKMLEDNFLLIVFSLLMIGHSMFADLKGLFRYEAYILTGFCMILIPKLKGLFFNLAHYIKKERVISVLITANIILLIYKGSVAHKVMNNGGKNIYEQQVQSAKFLHQFYNTSKVVANDIGAVSYYTDIHLLDIAGLGSVETVPFNENRRKFDKTFKDFLTRYCIEHHYDLAIVYEGWLQGQVPPHWRKAAVLKIGEKVTVARQEVSVYSINGKNLQQLKQNIRKFKWNKNVTVTITD</sequence>
<name>A0A0N0ZVU9_CHRID</name>
<reference evidence="2 3" key="1">
    <citation type="journal article" date="2015" name="Genom Data">
        <title>Draft genome sequence of a multidrug-resistant Chryseobacterium indologenes isolate from Malaysia.</title>
        <authorList>
            <person name="Yu C.Y."/>
            <person name="Ang G.Y."/>
            <person name="Cheng H.J."/>
            <person name="Cheong Y.M."/>
            <person name="Yin W.F."/>
            <person name="Chan K.G."/>
        </authorList>
    </citation>
    <scope>NUCLEOTIDE SEQUENCE [LARGE SCALE GENOMIC DNA]</scope>
    <source>
        <strain evidence="2 3">CI_885</strain>
    </source>
</reference>
<evidence type="ECO:0008006" key="4">
    <source>
        <dbReference type="Google" id="ProtNLM"/>
    </source>
</evidence>
<dbReference type="AlphaFoldDB" id="A0A0N0ZVU9"/>
<feature type="transmembrane region" description="Helical" evidence="1">
    <location>
        <begin position="300"/>
        <end position="316"/>
    </location>
</feature>
<protein>
    <recommendedName>
        <fullName evidence="4">Glycosyltransferase RgtA/B/C/D-like domain-containing protein</fullName>
    </recommendedName>
</protein>
<proteinExistence type="predicted"/>
<feature type="transmembrane region" description="Helical" evidence="1">
    <location>
        <begin position="174"/>
        <end position="202"/>
    </location>
</feature>
<evidence type="ECO:0000313" key="3">
    <source>
        <dbReference type="Proteomes" id="UP000037953"/>
    </source>
</evidence>
<comment type="caution">
    <text evidence="2">The sequence shown here is derived from an EMBL/GenBank/DDBJ whole genome shotgun (WGS) entry which is preliminary data.</text>
</comment>
<reference evidence="3" key="2">
    <citation type="submission" date="2015-09" db="EMBL/GenBank/DDBJ databases">
        <title>Draft genome sequence of a multidrug-resistant Chryseobacterium indologenes isolate from Malaysia.</title>
        <authorList>
            <person name="Yu C.Y."/>
            <person name="Ang G.Y."/>
            <person name="Chan K.-G."/>
        </authorList>
    </citation>
    <scope>NUCLEOTIDE SEQUENCE [LARGE SCALE GENOMIC DNA]</scope>
    <source>
        <strain evidence="3">CI_885</strain>
    </source>
</reference>
<gene>
    <name evidence="2" type="ORF">AOB46_14990</name>
</gene>
<feature type="transmembrane region" description="Helical" evidence="1">
    <location>
        <begin position="124"/>
        <end position="141"/>
    </location>
</feature>
<dbReference type="PATRIC" id="fig|253.9.peg.929"/>
<keyword evidence="1" id="KW-0472">Membrane</keyword>
<evidence type="ECO:0000256" key="1">
    <source>
        <dbReference type="SAM" id="Phobius"/>
    </source>
</evidence>
<keyword evidence="1" id="KW-1133">Transmembrane helix</keyword>
<feature type="transmembrane region" description="Helical" evidence="1">
    <location>
        <begin position="357"/>
        <end position="375"/>
    </location>
</feature>
<evidence type="ECO:0000313" key="2">
    <source>
        <dbReference type="EMBL" id="KPE50335.1"/>
    </source>
</evidence>
<accession>A0A0N0ZVU9</accession>
<feature type="transmembrane region" description="Helical" evidence="1">
    <location>
        <begin position="263"/>
        <end position="285"/>
    </location>
</feature>
<feature type="transmembrane region" description="Helical" evidence="1">
    <location>
        <begin position="94"/>
        <end position="115"/>
    </location>
</feature>
<keyword evidence="1" id="KW-0812">Transmembrane</keyword>
<feature type="transmembrane region" description="Helical" evidence="1">
    <location>
        <begin position="12"/>
        <end position="32"/>
    </location>
</feature>
<dbReference type="EMBL" id="LJOD01000010">
    <property type="protein sequence ID" value="KPE50335.1"/>
    <property type="molecule type" value="Genomic_DNA"/>
</dbReference>
<dbReference type="RefSeq" id="WP_062700801.1">
    <property type="nucleotide sequence ID" value="NZ_LJOD01000010.1"/>
</dbReference>
<feature type="transmembrane region" description="Helical" evidence="1">
    <location>
        <begin position="208"/>
        <end position="225"/>
    </location>
</feature>
<feature type="transmembrane region" description="Helical" evidence="1">
    <location>
        <begin position="328"/>
        <end position="351"/>
    </location>
</feature>
<dbReference type="OrthoDB" id="104925at2"/>